<protein>
    <submittedName>
        <fullName evidence="2">Defective in germ line development protein 3</fullName>
    </submittedName>
</protein>
<feature type="domain" description="Defective in germ line development protein 3-like KH5" evidence="1">
    <location>
        <begin position="295"/>
        <end position="374"/>
    </location>
</feature>
<sequence length="421" mass="48967">MYHASQESSAMLSEHRRKNLAFFDQKRHAELHHNESRLGYLPRLLQRHPMPGLIKMTMEVQCNDFGSLIGPREAWSLNDSIADIMNDTDCVIYFADQYVENTEKCLRNFNQVTILGKFPQIDEAQRRIRNLSPISVEISLKNMKQGVVETVSGSSLNCWLVEARVTSLADFPRIHFDIVRVLSYINNEQDFVMLIRGSCCDSDELQKACKKIRDLLFDSKSRPLFSSRMEIPVSLRRWIVGSPDGVLMRTISTLSSAIIHFPISSKGQSPTSYFITGTALAVISAVKMFYDLGHVSMEFDVENYQLGNPIVTTPNAQREYDYFDIEHNVILSLRASQYEGEFRLEHEQMRHTISLMTSEENLNNLYIVRRRLLKERVYQKEKLPPNRRKHRPRFTDYLRVLIIEASKKQRISQEVIQQKRR</sequence>
<comment type="caution">
    <text evidence="2">The sequence shown here is derived from an EMBL/GenBank/DDBJ whole genome shotgun (WGS) entry which is preliminary data.</text>
</comment>
<gene>
    <name evidence="2" type="ORF">DdX_13374</name>
</gene>
<evidence type="ECO:0000259" key="1">
    <source>
        <dbReference type="Pfam" id="PF17905"/>
    </source>
</evidence>
<dbReference type="Pfam" id="PF17905">
    <property type="entry name" value="KH_GLD-3_4th"/>
    <property type="match status" value="1"/>
</dbReference>
<name>A0AAD4MUK3_9BILA</name>
<dbReference type="InterPro" id="IPR036612">
    <property type="entry name" value="KH_dom_type_1_sf"/>
</dbReference>
<reference evidence="2" key="1">
    <citation type="submission" date="2022-01" db="EMBL/GenBank/DDBJ databases">
        <title>Genome Sequence Resource for Two Populations of Ditylenchus destructor, the Migratory Endoparasitic Phytonematode.</title>
        <authorList>
            <person name="Zhang H."/>
            <person name="Lin R."/>
            <person name="Xie B."/>
        </authorList>
    </citation>
    <scope>NUCLEOTIDE SEQUENCE</scope>
    <source>
        <strain evidence="2">BazhouSP</strain>
    </source>
</reference>
<dbReference type="InterPro" id="IPR041194">
    <property type="entry name" value="GLD-3-like_KH5"/>
</dbReference>
<evidence type="ECO:0000313" key="3">
    <source>
        <dbReference type="Proteomes" id="UP001201812"/>
    </source>
</evidence>
<dbReference type="SUPFAM" id="SSF54791">
    <property type="entry name" value="Eukaryotic type KH-domain (KH-domain type I)"/>
    <property type="match status" value="1"/>
</dbReference>
<dbReference type="Gene3D" id="3.30.310.210">
    <property type="match status" value="1"/>
</dbReference>
<accession>A0AAD4MUK3</accession>
<keyword evidence="3" id="KW-1185">Reference proteome</keyword>
<dbReference type="Gene3D" id="3.30.310.270">
    <property type="match status" value="1"/>
</dbReference>
<dbReference type="Pfam" id="PF22801">
    <property type="entry name" value="KH_GLD-3_1st"/>
    <property type="match status" value="1"/>
</dbReference>
<dbReference type="AlphaFoldDB" id="A0AAD4MUK3"/>
<evidence type="ECO:0000313" key="2">
    <source>
        <dbReference type="EMBL" id="KAI1705763.1"/>
    </source>
</evidence>
<dbReference type="CDD" id="cd00105">
    <property type="entry name" value="KH-I"/>
    <property type="match status" value="1"/>
</dbReference>
<proteinExistence type="predicted"/>
<dbReference type="EMBL" id="JAKKPZ010000053">
    <property type="protein sequence ID" value="KAI1705763.1"/>
    <property type="molecule type" value="Genomic_DNA"/>
</dbReference>
<organism evidence="2 3">
    <name type="scientific">Ditylenchus destructor</name>
    <dbReference type="NCBI Taxonomy" id="166010"/>
    <lineage>
        <taxon>Eukaryota</taxon>
        <taxon>Metazoa</taxon>
        <taxon>Ecdysozoa</taxon>
        <taxon>Nematoda</taxon>
        <taxon>Chromadorea</taxon>
        <taxon>Rhabditida</taxon>
        <taxon>Tylenchina</taxon>
        <taxon>Tylenchomorpha</taxon>
        <taxon>Sphaerularioidea</taxon>
        <taxon>Anguinidae</taxon>
        <taxon>Anguininae</taxon>
        <taxon>Ditylenchus</taxon>
    </lineage>
</organism>
<dbReference type="Proteomes" id="UP001201812">
    <property type="component" value="Unassembled WGS sequence"/>
</dbReference>
<dbReference type="GO" id="GO:0003723">
    <property type="term" value="F:RNA binding"/>
    <property type="evidence" value="ECO:0007669"/>
    <property type="project" value="InterPro"/>
</dbReference>